<dbReference type="GO" id="GO:0005737">
    <property type="term" value="C:cytoplasm"/>
    <property type="evidence" value="ECO:0007669"/>
    <property type="project" value="UniProtKB-SubCell"/>
</dbReference>
<keyword evidence="10 11" id="KW-0119">Carbohydrate metabolism</keyword>
<evidence type="ECO:0000256" key="4">
    <source>
        <dbReference type="ARBA" id="ARBA00006206"/>
    </source>
</evidence>
<gene>
    <name evidence="15" type="ORF">IBL28_10245</name>
</gene>
<proteinExistence type="inferred from homology"/>
<evidence type="ECO:0000256" key="2">
    <source>
        <dbReference type="ARBA" id="ARBA00004496"/>
    </source>
</evidence>
<keyword evidence="9 11" id="KW-0413">Isomerase</keyword>
<feature type="binding site" evidence="13">
    <location>
        <position position="288"/>
    </location>
    <ligand>
        <name>beta-D-galactose</name>
        <dbReference type="ChEBI" id="CHEBI:27667"/>
    </ligand>
</feature>
<evidence type="ECO:0000256" key="7">
    <source>
        <dbReference type="ARBA" id="ARBA00022553"/>
    </source>
</evidence>
<evidence type="ECO:0000256" key="10">
    <source>
        <dbReference type="ARBA" id="ARBA00023277"/>
    </source>
</evidence>
<comment type="caution">
    <text evidence="15">The sequence shown here is derived from an EMBL/GenBank/DDBJ whole genome shotgun (WGS) entry which is preliminary data.</text>
</comment>
<dbReference type="GO" id="GO:0006006">
    <property type="term" value="P:glucose metabolic process"/>
    <property type="evidence" value="ECO:0007669"/>
    <property type="project" value="TreeGrafter"/>
</dbReference>
<dbReference type="RefSeq" id="WP_187965497.1">
    <property type="nucleotide sequence ID" value="NZ_JACVDC010000025.1"/>
</dbReference>
<comment type="catalytic activity">
    <reaction evidence="11">
        <text>alpha-D-glucose = beta-D-glucose</text>
        <dbReference type="Rhea" id="RHEA:10264"/>
        <dbReference type="ChEBI" id="CHEBI:15903"/>
        <dbReference type="ChEBI" id="CHEBI:17925"/>
        <dbReference type="EC" id="5.1.3.3"/>
    </reaction>
</comment>
<keyword evidence="6" id="KW-0963">Cytoplasm</keyword>
<protein>
    <recommendedName>
        <fullName evidence="11">Aldose 1-epimerase</fullName>
        <ecNumber evidence="11">5.1.3.3</ecNumber>
    </recommendedName>
</protein>
<dbReference type="InterPro" id="IPR014718">
    <property type="entry name" value="GH-type_carb-bd"/>
</dbReference>
<accession>A0A926JRU9</accession>
<dbReference type="PANTHER" id="PTHR10091:SF0">
    <property type="entry name" value="GALACTOSE MUTAROTASE"/>
    <property type="match status" value="1"/>
</dbReference>
<feature type="binding site" evidence="14">
    <location>
        <begin position="117"/>
        <end position="118"/>
    </location>
    <ligand>
        <name>beta-D-galactose</name>
        <dbReference type="ChEBI" id="CHEBI:27667"/>
    </ligand>
</feature>
<evidence type="ECO:0000256" key="14">
    <source>
        <dbReference type="PIRSR" id="PIRSR005096-3"/>
    </source>
</evidence>
<feature type="active site" description="Proton acceptor" evidence="12">
    <location>
        <position position="353"/>
    </location>
</feature>
<dbReference type="PROSITE" id="PS51257">
    <property type="entry name" value="PROKAR_LIPOPROTEIN"/>
    <property type="match status" value="1"/>
</dbReference>
<dbReference type="InterPro" id="IPR008183">
    <property type="entry name" value="Aldose_1/G6P_1-epimerase"/>
</dbReference>
<comment type="subunit">
    <text evidence="5">Monomer.</text>
</comment>
<evidence type="ECO:0000256" key="8">
    <source>
        <dbReference type="ARBA" id="ARBA00022837"/>
    </source>
</evidence>
<evidence type="ECO:0000256" key="13">
    <source>
        <dbReference type="PIRSR" id="PIRSR005096-2"/>
    </source>
</evidence>
<feature type="active site" description="Proton donor" evidence="12">
    <location>
        <position position="217"/>
    </location>
</feature>
<comment type="cofactor">
    <cofactor evidence="1">
        <name>Ca(2+)</name>
        <dbReference type="ChEBI" id="CHEBI:29108"/>
    </cofactor>
</comment>
<keyword evidence="8" id="KW-0106">Calcium</keyword>
<dbReference type="FunFam" id="2.70.98.10:FF:000003">
    <property type="entry name" value="Aldose 1-epimerase"/>
    <property type="match status" value="1"/>
</dbReference>
<dbReference type="EMBL" id="JACVDC010000025">
    <property type="protein sequence ID" value="MBC9796350.1"/>
    <property type="molecule type" value="Genomic_DNA"/>
</dbReference>
<dbReference type="SUPFAM" id="SSF74650">
    <property type="entry name" value="Galactose mutarotase-like"/>
    <property type="match status" value="1"/>
</dbReference>
<reference evidence="15 16" key="1">
    <citation type="submission" date="2020-09" db="EMBL/GenBank/DDBJ databases">
        <title>Sinomicrobium weinanense sp. nov., a halophilic bacteria isolated from saline-alkali soil.</title>
        <authorList>
            <person name="Wu P."/>
            <person name="Ren H."/>
            <person name="Mei Y."/>
            <person name="Liang Y."/>
            <person name="Chen Z."/>
        </authorList>
    </citation>
    <scope>NUCLEOTIDE SEQUENCE [LARGE SCALE GENOMIC DNA]</scope>
    <source>
        <strain evidence="15 16">FJxs</strain>
    </source>
</reference>
<dbReference type="NCBIfam" id="NF008277">
    <property type="entry name" value="PRK11055.1"/>
    <property type="match status" value="1"/>
</dbReference>
<dbReference type="InterPro" id="IPR047215">
    <property type="entry name" value="Galactose_mutarotase-like"/>
</dbReference>
<evidence type="ECO:0000313" key="15">
    <source>
        <dbReference type="EMBL" id="MBC9796350.1"/>
    </source>
</evidence>
<dbReference type="PANTHER" id="PTHR10091">
    <property type="entry name" value="ALDOSE-1-EPIMERASE"/>
    <property type="match status" value="1"/>
</dbReference>
<feature type="binding site" evidence="14">
    <location>
        <begin position="217"/>
        <end position="219"/>
    </location>
    <ligand>
        <name>beta-D-galactose</name>
        <dbReference type="ChEBI" id="CHEBI:27667"/>
    </ligand>
</feature>
<dbReference type="Gene3D" id="2.70.98.10">
    <property type="match status" value="1"/>
</dbReference>
<comment type="subcellular location">
    <subcellularLocation>
        <location evidence="2">Cytoplasm</location>
    </subcellularLocation>
</comment>
<evidence type="ECO:0000256" key="3">
    <source>
        <dbReference type="ARBA" id="ARBA00005028"/>
    </source>
</evidence>
<dbReference type="EC" id="5.1.3.3" evidence="11"/>
<dbReference type="GO" id="GO:0030246">
    <property type="term" value="F:carbohydrate binding"/>
    <property type="evidence" value="ECO:0007669"/>
    <property type="project" value="InterPro"/>
</dbReference>
<organism evidence="15 16">
    <name type="scientific">Sinomicrobium weinanense</name>
    <dbReference type="NCBI Taxonomy" id="2842200"/>
    <lineage>
        <taxon>Bacteria</taxon>
        <taxon>Pseudomonadati</taxon>
        <taxon>Bacteroidota</taxon>
        <taxon>Flavobacteriia</taxon>
        <taxon>Flavobacteriales</taxon>
        <taxon>Flavobacteriaceae</taxon>
        <taxon>Sinomicrobium</taxon>
    </lineage>
</organism>
<dbReference type="AlphaFoldDB" id="A0A926JRU9"/>
<evidence type="ECO:0000256" key="12">
    <source>
        <dbReference type="PIRSR" id="PIRSR005096-1"/>
    </source>
</evidence>
<dbReference type="InterPro" id="IPR011013">
    <property type="entry name" value="Gal_mutarotase_sf_dom"/>
</dbReference>
<comment type="pathway">
    <text evidence="3 11">Carbohydrate metabolism; hexose metabolism.</text>
</comment>
<dbReference type="GO" id="GO:0004034">
    <property type="term" value="F:aldose 1-epimerase activity"/>
    <property type="evidence" value="ECO:0007669"/>
    <property type="project" value="UniProtKB-EC"/>
</dbReference>
<evidence type="ECO:0000256" key="9">
    <source>
        <dbReference type="ARBA" id="ARBA00023235"/>
    </source>
</evidence>
<dbReference type="GO" id="GO:0033499">
    <property type="term" value="P:galactose catabolic process via UDP-galactose, Leloir pathway"/>
    <property type="evidence" value="ECO:0007669"/>
    <property type="project" value="TreeGrafter"/>
</dbReference>
<dbReference type="CDD" id="cd09019">
    <property type="entry name" value="galactose_mutarotase_like"/>
    <property type="match status" value="1"/>
</dbReference>
<dbReference type="Pfam" id="PF01263">
    <property type="entry name" value="Aldose_epim"/>
    <property type="match status" value="1"/>
</dbReference>
<evidence type="ECO:0000256" key="1">
    <source>
        <dbReference type="ARBA" id="ARBA00001913"/>
    </source>
</evidence>
<dbReference type="InterPro" id="IPR015443">
    <property type="entry name" value="Aldose_1-epimerase"/>
</dbReference>
<evidence type="ECO:0000256" key="11">
    <source>
        <dbReference type="PIRNR" id="PIRNR005096"/>
    </source>
</evidence>
<name>A0A926JRU9_9FLAO</name>
<evidence type="ECO:0000256" key="5">
    <source>
        <dbReference type="ARBA" id="ARBA00011245"/>
    </source>
</evidence>
<keyword evidence="16" id="KW-1185">Reference proteome</keyword>
<comment type="similarity">
    <text evidence="4 11">Belongs to the aldose epimerase family.</text>
</comment>
<evidence type="ECO:0000256" key="6">
    <source>
        <dbReference type="ARBA" id="ARBA00022490"/>
    </source>
</evidence>
<keyword evidence="7" id="KW-0597">Phosphoprotein</keyword>
<dbReference type="Proteomes" id="UP000653730">
    <property type="component" value="Unassembled WGS sequence"/>
</dbReference>
<sequence length="388" mass="43330">MKTSYLSVILLALLACNTTPKKQAGQKDREKQEEKMIATVTREKFGTLPDGKDVSRYTLTNANGIKMKVMTYGGIITSFETPDREGKQGDIVLGFDSLEGYLQEVPYFGAIIGRYGNRIADGKFTLDNTEYTLAQNDGSNHLHGGKKGFDKVLWKASEEKAENGVALKLQYKSRDTEEGYPGNLDVTVTYTLTNDDELRVNYKATTDKKTVLNLTQHSYFNLAPESKTILDQELQLNADAFLPVNKTLIPTGELKKVKGTPFDFTAARPIGKDIEKENEQLNFGKGYDHCWVLNGENGEMKQAASLYDPQSGRLMEVYTTEPGIQFYSGNFLDGSLVGKKGKKYDFRSGLCLETQHYPDAPNQPEFPSTILNPGEEYNTTTVFKFSVK</sequence>
<dbReference type="PIRSF" id="PIRSF005096">
    <property type="entry name" value="GALM"/>
    <property type="match status" value="1"/>
</dbReference>
<evidence type="ECO:0000313" key="16">
    <source>
        <dbReference type="Proteomes" id="UP000653730"/>
    </source>
</evidence>